<name>A0A330M7T5_9GAMM</name>
<evidence type="ECO:0000313" key="1">
    <source>
        <dbReference type="EMBL" id="SQH77513.1"/>
    </source>
</evidence>
<dbReference type="KEGG" id="sbk:SHEWBE_3550"/>
<evidence type="ECO:0000313" key="2">
    <source>
        <dbReference type="Proteomes" id="UP000250123"/>
    </source>
</evidence>
<proteinExistence type="predicted"/>
<organism evidence="1 2">
    <name type="scientific">Shewanella benthica</name>
    <dbReference type="NCBI Taxonomy" id="43661"/>
    <lineage>
        <taxon>Bacteria</taxon>
        <taxon>Pseudomonadati</taxon>
        <taxon>Pseudomonadota</taxon>
        <taxon>Gammaproteobacteria</taxon>
        <taxon>Alteromonadales</taxon>
        <taxon>Shewanellaceae</taxon>
        <taxon>Shewanella</taxon>
    </lineage>
</organism>
<dbReference type="EMBL" id="LS483452">
    <property type="protein sequence ID" value="SQH77513.1"/>
    <property type="molecule type" value="Genomic_DNA"/>
</dbReference>
<reference evidence="2" key="1">
    <citation type="submission" date="2018-06" db="EMBL/GenBank/DDBJ databases">
        <authorList>
            <person name="Cea G.-C."/>
            <person name="William W."/>
        </authorList>
    </citation>
    <scope>NUCLEOTIDE SEQUENCE [LARGE SCALE GENOMIC DNA]</scope>
    <source>
        <strain evidence="2">DB21MT-2</strain>
    </source>
</reference>
<sequence length="47" mass="5679">MLYFNIWCHIFYETLLIYPFLIANVNFADLNAEYLGRLECKNEKLSM</sequence>
<protein>
    <submittedName>
        <fullName evidence="1">Uncharacterized protein</fullName>
    </submittedName>
</protein>
<dbReference type="AlphaFoldDB" id="A0A330M7T5"/>
<accession>A0A330M7T5</accession>
<gene>
    <name evidence="1" type="ORF">SHEWBE_3550</name>
</gene>
<dbReference type="Proteomes" id="UP000250123">
    <property type="component" value="Chromosome SHEWBE"/>
</dbReference>